<sequence>SSNPFCWKNRIRCGAVPVQRYAAFCPKEVIIALTEQNVCTDFDESHQFKLVSSQTRTIRKKNLGGEQETTLSEKFDLNFE</sequence>
<dbReference type="Proteomes" id="UP000606786">
    <property type="component" value="Unassembled WGS sequence"/>
</dbReference>
<gene>
    <name evidence="1" type="ORF">CCAP1982_LOCUS19387</name>
</gene>
<dbReference type="AlphaFoldDB" id="A0A811V7F4"/>
<evidence type="ECO:0000313" key="2">
    <source>
        <dbReference type="Proteomes" id="UP000606786"/>
    </source>
</evidence>
<feature type="non-terminal residue" evidence="1">
    <location>
        <position position="80"/>
    </location>
</feature>
<organism evidence="1 2">
    <name type="scientific">Ceratitis capitata</name>
    <name type="common">Mediterranean fruit fly</name>
    <name type="synonym">Tephritis capitata</name>
    <dbReference type="NCBI Taxonomy" id="7213"/>
    <lineage>
        <taxon>Eukaryota</taxon>
        <taxon>Metazoa</taxon>
        <taxon>Ecdysozoa</taxon>
        <taxon>Arthropoda</taxon>
        <taxon>Hexapoda</taxon>
        <taxon>Insecta</taxon>
        <taxon>Pterygota</taxon>
        <taxon>Neoptera</taxon>
        <taxon>Endopterygota</taxon>
        <taxon>Diptera</taxon>
        <taxon>Brachycera</taxon>
        <taxon>Muscomorpha</taxon>
        <taxon>Tephritoidea</taxon>
        <taxon>Tephritidae</taxon>
        <taxon>Ceratitis</taxon>
        <taxon>Ceratitis</taxon>
    </lineage>
</organism>
<dbReference type="EMBL" id="CAJHJT010000056">
    <property type="protein sequence ID" value="CAD7011280.1"/>
    <property type="molecule type" value="Genomic_DNA"/>
</dbReference>
<protein>
    <submittedName>
        <fullName evidence="1">(Mediterranean fruit fly) hypothetical protein</fullName>
    </submittedName>
</protein>
<reference evidence="1" key="1">
    <citation type="submission" date="2020-11" db="EMBL/GenBank/DDBJ databases">
        <authorList>
            <person name="Whitehead M."/>
        </authorList>
    </citation>
    <scope>NUCLEOTIDE SEQUENCE</scope>
    <source>
        <strain evidence="1">EGII</strain>
    </source>
</reference>
<evidence type="ECO:0000313" key="1">
    <source>
        <dbReference type="EMBL" id="CAD7011280.1"/>
    </source>
</evidence>
<proteinExistence type="predicted"/>
<keyword evidence="2" id="KW-1185">Reference proteome</keyword>
<name>A0A811V7F4_CERCA</name>
<comment type="caution">
    <text evidence="1">The sequence shown here is derived from an EMBL/GenBank/DDBJ whole genome shotgun (WGS) entry which is preliminary data.</text>
</comment>
<accession>A0A811V7F4</accession>